<evidence type="ECO:0000313" key="5">
    <source>
        <dbReference type="Proteomes" id="UP001151582"/>
    </source>
</evidence>
<dbReference type="GO" id="GO:0006893">
    <property type="term" value="P:Golgi to plasma membrane transport"/>
    <property type="evidence" value="ECO:0007669"/>
    <property type="project" value="TreeGrafter"/>
</dbReference>
<feature type="region of interest" description="Disordered" evidence="3">
    <location>
        <begin position="949"/>
        <end position="987"/>
    </location>
</feature>
<comment type="similarity">
    <text evidence="1">Belongs to the WD repeat L(2)GL family.</text>
</comment>
<evidence type="ECO:0000256" key="2">
    <source>
        <dbReference type="ARBA" id="ARBA00022483"/>
    </source>
</evidence>
<evidence type="ECO:0000256" key="1">
    <source>
        <dbReference type="ARBA" id="ARBA00008070"/>
    </source>
</evidence>
<feature type="compositionally biased region" description="Polar residues" evidence="3">
    <location>
        <begin position="955"/>
        <end position="973"/>
    </location>
</feature>
<sequence length="1296" mass="143267">MSFIQALKRNIGHEVKTRIVEDTSKSFSRGIAIPELYQFEEITRFGVSDSISAVAYHPVQRLLAAGTAKGQVAIFGKPGIKCYFDQLSTKSIQVLAFHPLSNFLLLAVDARGELFTLDLQRRQMVFSYFLRYKVCDLEFIPNSPWCVVAFPDGAVDFIDPIHNLHATYRLDNLITLSQVQEVRQQWGASRRNPRELVGACVDPANHDQLLIGFSGGHLVLWSLSQQAATFQTFFAPPDPTATQDDHQQGSGSRTPEPIYLTSLCWRPDGAYWVTTYSSGALAFWDPTKLKDGPCMVKQLAWMDFSTEQGFYPTIEYVGKAHWFTLAPESSNSLDPKACSVDASQTVLLVAAGPSSWCAHSLVTFNLCDPLEAWSDSNLPLFKVFEFHDPIIAICLMPLESPWLKYSLAPLAVTILTSEGYLKCLEVLNITANLAIRHYNIPNVTSPIDMLKSDSSTLPAPLELDVPIDVSWLAPSVMSAKYWMVELASKTDKRRPWGNPHFSSLISGGIVRSSSAQSLQDLLSIRASGVVSTHYNNSVYLWYDSLITINEMVGAKIVFVPSTTNSGPFNITASHFDAHDRRLFVAYDQGLVLAIDLILPDARQIEKSVFPALECTEAEVPSGALIFTFNGQKYAVDLQKSVLAQRVHRVTSATSCHTVPGVAAHDPYLQPSYCITHRALFGEPVLIQTRLPAIRHIYYHRPNFVATADTLGGVIVLDIDKLQTVYSTIFTTPTKGVPETDLSQYALTGDGAPGNNQLAAKRNSVASQHSGLSMSSESPLAANYVSTILIKYCDYSPVSDPDSATHCWRLLLGTTHGHLTNALLMWKNEAYHLHHLSLDQRPPDQATTGVVYTEAVDIYDQLFSRLMEHHPTEDSTDNGPAQRHSLALHRMSINQENLGELLTRTDTRASIASEPGPAAFLQAAYARRSTGLLSRLSLKRSSGKRSIFSRAGSRLTMRSDTTHNSPRATENDNYPVNGDKAATGGASGGPADYVRVMRDCIQSGFDIVVFQSSIHVWMGGTKTSVATFDIKSLRHPLQLDPGREHDRQWAHAEFLHAKVVSPPQAWFEQYQQTILEPSLCDETRSDGAPGGHSSASDGGGTQAPAWNTSPVVLIAVTNCREILVFTLPGLTLIHSVHVPEMTGSRSELKAVVQDVILIDPQKTIPSPPVNSRAGLSKWNLWSSNRPVGVNVIDNMLKTDAKTIPLNTDYHQAIRQNTSAKGISDYTCNTVGTVKPTNPKEGSGHAETMDMLDERRRKLSDMSNQTDRMQRASHGFLKSVQDFNQRQQNDTKKKWYRR</sequence>
<protein>
    <submittedName>
        <fullName evidence="4">Lethal(2) giant larvae sro7</fullName>
    </submittedName>
</protein>
<comment type="caution">
    <text evidence="4">The sequence shown here is derived from an EMBL/GenBank/DDBJ whole genome shotgun (WGS) entry which is preliminary data.</text>
</comment>
<dbReference type="SMART" id="SM00320">
    <property type="entry name" value="WD40"/>
    <property type="match status" value="3"/>
</dbReference>
<organism evidence="4 5">
    <name type="scientific">Dimargaris verticillata</name>
    <dbReference type="NCBI Taxonomy" id="2761393"/>
    <lineage>
        <taxon>Eukaryota</taxon>
        <taxon>Fungi</taxon>
        <taxon>Fungi incertae sedis</taxon>
        <taxon>Zoopagomycota</taxon>
        <taxon>Kickxellomycotina</taxon>
        <taxon>Dimargaritomycetes</taxon>
        <taxon>Dimargaritales</taxon>
        <taxon>Dimargaritaceae</taxon>
        <taxon>Dimargaris</taxon>
    </lineage>
</organism>
<dbReference type="GO" id="GO:0019905">
    <property type="term" value="F:syntaxin binding"/>
    <property type="evidence" value="ECO:0007669"/>
    <property type="project" value="TreeGrafter"/>
</dbReference>
<dbReference type="GO" id="GO:0005886">
    <property type="term" value="C:plasma membrane"/>
    <property type="evidence" value="ECO:0007669"/>
    <property type="project" value="TreeGrafter"/>
</dbReference>
<dbReference type="GO" id="GO:0006887">
    <property type="term" value="P:exocytosis"/>
    <property type="evidence" value="ECO:0007669"/>
    <property type="project" value="UniProtKB-KW"/>
</dbReference>
<reference evidence="4" key="1">
    <citation type="submission" date="2022-07" db="EMBL/GenBank/DDBJ databases">
        <title>Phylogenomic reconstructions and comparative analyses of Kickxellomycotina fungi.</title>
        <authorList>
            <person name="Reynolds N.K."/>
            <person name="Stajich J.E."/>
            <person name="Barry K."/>
            <person name="Grigoriev I.V."/>
            <person name="Crous P."/>
            <person name="Smith M.E."/>
        </authorList>
    </citation>
    <scope>NUCLEOTIDE SEQUENCE</scope>
    <source>
        <strain evidence="4">RSA 567</strain>
    </source>
</reference>
<dbReference type="GO" id="GO:0005096">
    <property type="term" value="F:GTPase activator activity"/>
    <property type="evidence" value="ECO:0007669"/>
    <property type="project" value="TreeGrafter"/>
</dbReference>
<name>A0A9W8E984_9FUNG</name>
<evidence type="ECO:0000313" key="4">
    <source>
        <dbReference type="EMBL" id="KAJ1978323.1"/>
    </source>
</evidence>
<keyword evidence="2" id="KW-0268">Exocytosis</keyword>
<feature type="region of interest" description="Disordered" evidence="3">
    <location>
        <begin position="1272"/>
        <end position="1296"/>
    </location>
</feature>
<dbReference type="InterPro" id="IPR001680">
    <property type="entry name" value="WD40_rpt"/>
</dbReference>
<gene>
    <name evidence="4" type="primary">SRO7</name>
    <name evidence="4" type="ORF">H4R34_003247</name>
</gene>
<dbReference type="Gene3D" id="2.130.10.10">
    <property type="entry name" value="YVTN repeat-like/Quinoprotein amine dehydrogenase"/>
    <property type="match status" value="2"/>
</dbReference>
<feature type="region of interest" description="Disordered" evidence="3">
    <location>
        <begin position="1079"/>
        <end position="1102"/>
    </location>
</feature>
<dbReference type="EMBL" id="JANBQB010000284">
    <property type="protein sequence ID" value="KAJ1978323.1"/>
    <property type="molecule type" value="Genomic_DNA"/>
</dbReference>
<dbReference type="InterPro" id="IPR036322">
    <property type="entry name" value="WD40_repeat_dom_sf"/>
</dbReference>
<dbReference type="GO" id="GO:0045159">
    <property type="term" value="F:myosin II binding"/>
    <property type="evidence" value="ECO:0007669"/>
    <property type="project" value="TreeGrafter"/>
</dbReference>
<dbReference type="InterPro" id="IPR015943">
    <property type="entry name" value="WD40/YVTN_repeat-like_dom_sf"/>
</dbReference>
<proteinExistence type="inferred from homology"/>
<dbReference type="GO" id="GO:0005737">
    <property type="term" value="C:cytoplasm"/>
    <property type="evidence" value="ECO:0007669"/>
    <property type="project" value="TreeGrafter"/>
</dbReference>
<feature type="compositionally biased region" description="Basic and acidic residues" evidence="3">
    <location>
        <begin position="1287"/>
        <end position="1296"/>
    </location>
</feature>
<dbReference type="OrthoDB" id="19944at2759"/>
<dbReference type="PANTHER" id="PTHR10241">
    <property type="entry name" value="LETHAL 2 GIANT LARVAE PROTEIN"/>
    <property type="match status" value="1"/>
</dbReference>
<dbReference type="SUPFAM" id="SSF50978">
    <property type="entry name" value="WD40 repeat-like"/>
    <property type="match status" value="1"/>
</dbReference>
<dbReference type="Proteomes" id="UP001151582">
    <property type="component" value="Unassembled WGS sequence"/>
</dbReference>
<dbReference type="PANTHER" id="PTHR10241:SF25">
    <property type="entry name" value="TOMOSYN, ISOFORM C"/>
    <property type="match status" value="1"/>
</dbReference>
<evidence type="ECO:0000256" key="3">
    <source>
        <dbReference type="SAM" id="MobiDB-lite"/>
    </source>
</evidence>
<accession>A0A9W8E984</accession>
<keyword evidence="5" id="KW-1185">Reference proteome</keyword>